<dbReference type="Gene3D" id="3.10.180.10">
    <property type="entry name" value="2,3-Dihydroxybiphenyl 1,2-Dioxygenase, domain 1"/>
    <property type="match status" value="1"/>
</dbReference>
<keyword evidence="2" id="KW-1185">Reference proteome</keyword>
<accession>A0AAD5S776</accession>
<reference evidence="1" key="1">
    <citation type="submission" date="2020-05" db="EMBL/GenBank/DDBJ databases">
        <title>Phylogenomic resolution of chytrid fungi.</title>
        <authorList>
            <person name="Stajich J.E."/>
            <person name="Amses K."/>
            <person name="Simmons R."/>
            <person name="Seto K."/>
            <person name="Myers J."/>
            <person name="Bonds A."/>
            <person name="Quandt C.A."/>
            <person name="Barry K."/>
            <person name="Liu P."/>
            <person name="Grigoriev I."/>
            <person name="Longcore J.E."/>
            <person name="James T.Y."/>
        </authorList>
    </citation>
    <scope>NUCLEOTIDE SEQUENCE</scope>
    <source>
        <strain evidence="1">JEL0318</strain>
    </source>
</reference>
<dbReference type="Proteomes" id="UP001212841">
    <property type="component" value="Unassembled WGS sequence"/>
</dbReference>
<dbReference type="AlphaFoldDB" id="A0AAD5S776"/>
<protein>
    <submittedName>
        <fullName evidence="1">Uncharacterized protein</fullName>
    </submittedName>
</protein>
<proteinExistence type="predicted"/>
<dbReference type="EMBL" id="JADGJD010000831">
    <property type="protein sequence ID" value="KAJ3048196.1"/>
    <property type="molecule type" value="Genomic_DNA"/>
</dbReference>
<name>A0AAD5S776_9FUNG</name>
<organism evidence="1 2">
    <name type="scientific">Rhizophlyctis rosea</name>
    <dbReference type="NCBI Taxonomy" id="64517"/>
    <lineage>
        <taxon>Eukaryota</taxon>
        <taxon>Fungi</taxon>
        <taxon>Fungi incertae sedis</taxon>
        <taxon>Chytridiomycota</taxon>
        <taxon>Chytridiomycota incertae sedis</taxon>
        <taxon>Chytridiomycetes</taxon>
        <taxon>Rhizophlyctidales</taxon>
        <taxon>Rhizophlyctidaceae</taxon>
        <taxon>Rhizophlyctis</taxon>
    </lineage>
</organism>
<evidence type="ECO:0000313" key="1">
    <source>
        <dbReference type="EMBL" id="KAJ3048196.1"/>
    </source>
</evidence>
<gene>
    <name evidence="1" type="ORF">HK097_010791</name>
</gene>
<dbReference type="SUPFAM" id="SSF54593">
    <property type="entry name" value="Glyoxalase/Bleomycin resistance protein/Dihydroxybiphenyl dioxygenase"/>
    <property type="match status" value="1"/>
</dbReference>
<dbReference type="InterPro" id="IPR029068">
    <property type="entry name" value="Glyas_Bleomycin-R_OHBP_Dase"/>
</dbReference>
<sequence length="182" mass="20339">MPALDALSIPSGTSNPSSQKPLLLGIEHIQLNVHSTPETLEKDLVRVRQFYINALNLVELPPTPSILPPKPTQPSHLAILWFAFPTNLQQHIHVVLKSDSPEGTIYGSELERLGRGTRAHPGLVVAGGEEGVKEVRERFLREGCEGVEDVKYFEPSEGAKGRWRFHGRDLWGNTFEFLAWDD</sequence>
<comment type="caution">
    <text evidence="1">The sequence shown here is derived from an EMBL/GenBank/DDBJ whole genome shotgun (WGS) entry which is preliminary data.</text>
</comment>
<evidence type="ECO:0000313" key="2">
    <source>
        <dbReference type="Proteomes" id="UP001212841"/>
    </source>
</evidence>